<evidence type="ECO:0000313" key="1">
    <source>
        <dbReference type="EMBL" id="NBD25610.1"/>
    </source>
</evidence>
<dbReference type="Proteomes" id="UP000665561">
    <property type="component" value="Unassembled WGS sequence"/>
</dbReference>
<protein>
    <recommendedName>
        <fullName evidence="3">HTH gntR-type domain-containing protein</fullName>
    </recommendedName>
</protein>
<accession>A0ABW9XSG6</accession>
<reference evidence="1 2" key="1">
    <citation type="submission" date="2020-01" db="EMBL/GenBank/DDBJ databases">
        <title>Paenibacillus soybeanensis sp. nov. isolated from the nodules of soybean (Glycine max(L.) Merr).</title>
        <authorList>
            <person name="Wang H."/>
        </authorList>
    </citation>
    <scope>NUCLEOTIDE SEQUENCE [LARGE SCALE GENOMIC DNA]</scope>
    <source>
        <strain evidence="1 2">T1</strain>
    </source>
</reference>
<proteinExistence type="predicted"/>
<dbReference type="RefSeq" id="WP_161744421.1">
    <property type="nucleotide sequence ID" value="NZ_JAAAMV010000013.1"/>
</dbReference>
<dbReference type="EMBL" id="JAAAMV010000013">
    <property type="protein sequence ID" value="NBD25610.1"/>
    <property type="molecule type" value="Genomic_DNA"/>
</dbReference>
<sequence>MIHPNLLDARSLYSNTRLYIKFKLLLATVSAFGGEVPLTEKELSVRLGTSLSRIRSLITRLIEDKLASRLNGVLFFHKYVDENRDNHLYAKHYAFFTCNEFLNEKPNVRNYVLHIVGSVLINTCKAECHMHLNELYDESGLFLVRNQKEAIVVIEKAKKYLDIDFSGNSVRINNVHKHWTGMGEIHSEGAILWVRKQLERHKFFMGFISKDAVQQFRIVMDSYYSDFGYAFATRVFDATLAILQQKLRERSEEYYYGLIYRDHGDYTQEECDEIRGYFRIVMQNAESLFTTHRGLENELLLLR</sequence>
<keyword evidence="2" id="KW-1185">Reference proteome</keyword>
<name>A0ABW9XSG6_9BACL</name>
<evidence type="ECO:0008006" key="3">
    <source>
        <dbReference type="Google" id="ProtNLM"/>
    </source>
</evidence>
<gene>
    <name evidence="1" type="ORF">GT019_17195</name>
</gene>
<organism evidence="1 2">
    <name type="scientific">Paenibacillus glycinis</name>
    <dbReference type="NCBI Taxonomy" id="2697035"/>
    <lineage>
        <taxon>Bacteria</taxon>
        <taxon>Bacillati</taxon>
        <taxon>Bacillota</taxon>
        <taxon>Bacilli</taxon>
        <taxon>Bacillales</taxon>
        <taxon>Paenibacillaceae</taxon>
        <taxon>Paenibacillus</taxon>
    </lineage>
</organism>
<comment type="caution">
    <text evidence="1">The sequence shown here is derived from an EMBL/GenBank/DDBJ whole genome shotgun (WGS) entry which is preliminary data.</text>
</comment>
<evidence type="ECO:0000313" key="2">
    <source>
        <dbReference type="Proteomes" id="UP000665561"/>
    </source>
</evidence>